<evidence type="ECO:0000259" key="1">
    <source>
        <dbReference type="PROSITE" id="PS51094"/>
    </source>
</evidence>
<dbReference type="Proteomes" id="UP000306980">
    <property type="component" value="Unassembled WGS sequence"/>
</dbReference>
<evidence type="ECO:0000313" key="2">
    <source>
        <dbReference type="EMBL" id="TMN21487.1"/>
    </source>
</evidence>
<dbReference type="Gene3D" id="3.40.930.10">
    <property type="entry name" value="Mannitol-specific EII, Chain A"/>
    <property type="match status" value="1"/>
</dbReference>
<dbReference type="Proteomes" id="UP000319280">
    <property type="component" value="Unassembled WGS sequence"/>
</dbReference>
<reference evidence="3 5" key="2">
    <citation type="submission" date="2019-07" db="EMBL/GenBank/DDBJ databases">
        <title>Genomic analysis of Lentibacillus sp. NKC851-2.</title>
        <authorList>
            <person name="Oh Y.J."/>
        </authorList>
    </citation>
    <scope>NUCLEOTIDE SEQUENCE [LARGE SCALE GENOMIC DNA]</scope>
    <source>
        <strain evidence="3 5">NKC851-2</strain>
    </source>
</reference>
<keyword evidence="3" id="KW-0813">Transport</keyword>
<reference evidence="2 4" key="1">
    <citation type="submission" date="2019-05" db="EMBL/GenBank/DDBJ databases">
        <title>Genomic analysis of Lentibacillus sp. NKC220-2.</title>
        <authorList>
            <person name="Oh Y.J."/>
        </authorList>
    </citation>
    <scope>NUCLEOTIDE SEQUENCE [LARGE SCALE GENOMIC DNA]</scope>
    <source>
        <strain evidence="2 4">NKC220-2</strain>
    </source>
</reference>
<dbReference type="RefSeq" id="WP_138601941.1">
    <property type="nucleotide sequence ID" value="NZ_VCIA01000001.1"/>
</dbReference>
<dbReference type="SUPFAM" id="SSF55804">
    <property type="entry name" value="Phoshotransferase/anion transport protein"/>
    <property type="match status" value="1"/>
</dbReference>
<accession>A0A549YET9</accession>
<protein>
    <submittedName>
        <fullName evidence="3">PTS sugar transporter subunit IIA</fullName>
    </submittedName>
</protein>
<dbReference type="AlphaFoldDB" id="A0A549YET9"/>
<name>A0A549YET9_9BACI</name>
<dbReference type="PANTHER" id="PTHR47738">
    <property type="entry name" value="PTS SYSTEM FRUCTOSE-LIKE EIIA COMPONENT-RELATED"/>
    <property type="match status" value="1"/>
</dbReference>
<sequence length="163" mass="18797">MQAIKPLFKRELTFIEDVNDQEELFNIVGKRLKEKGIVNEDFTEALIERERNYPTGLDLSPVSNDIPNAAIPHADTEYCNDKAIVFVKLNNPISFYNMIAPDKNMDVRYLFFIINNQKESQTNVLSELMGFLTVVDNVKALEAMQTKDEIFQFLTEENSNIKN</sequence>
<dbReference type="OrthoDB" id="370976at2"/>
<dbReference type="EMBL" id="VCIA01000001">
    <property type="protein sequence ID" value="TMN21487.1"/>
    <property type="molecule type" value="Genomic_DNA"/>
</dbReference>
<dbReference type="Pfam" id="PF00359">
    <property type="entry name" value="PTS_EIIA_2"/>
    <property type="match status" value="1"/>
</dbReference>
<evidence type="ECO:0000313" key="3">
    <source>
        <dbReference type="EMBL" id="TRM10385.1"/>
    </source>
</evidence>
<dbReference type="InterPro" id="IPR016152">
    <property type="entry name" value="PTrfase/Anion_transptr"/>
</dbReference>
<keyword evidence="5" id="KW-1185">Reference proteome</keyword>
<dbReference type="EMBL" id="VJMZ01000001">
    <property type="protein sequence ID" value="TRM10385.1"/>
    <property type="molecule type" value="Genomic_DNA"/>
</dbReference>
<comment type="caution">
    <text evidence="3">The sequence shown here is derived from an EMBL/GenBank/DDBJ whole genome shotgun (WGS) entry which is preliminary data.</text>
</comment>
<dbReference type="InterPro" id="IPR051541">
    <property type="entry name" value="PTS_SugarTrans_NitroReg"/>
</dbReference>
<accession>A0A5S3QI69</accession>
<evidence type="ECO:0000313" key="4">
    <source>
        <dbReference type="Proteomes" id="UP000306980"/>
    </source>
</evidence>
<dbReference type="PANTHER" id="PTHR47738:SF3">
    <property type="entry name" value="PHOSPHOTRANSFERASE SYSTEM MANNITOL_FRUCTOSE-SPECIFIC IIA DOMAIN CONTAINING PROTEIN"/>
    <property type="match status" value="1"/>
</dbReference>
<gene>
    <name evidence="2" type="ORF">FFL34_04720</name>
    <name evidence="3" type="ORF">FH966_00875</name>
</gene>
<dbReference type="PROSITE" id="PS51094">
    <property type="entry name" value="PTS_EIIA_TYPE_2"/>
    <property type="match status" value="1"/>
</dbReference>
<keyword evidence="3" id="KW-0762">Sugar transport</keyword>
<feature type="domain" description="PTS EIIA type-2" evidence="1">
    <location>
        <begin position="5"/>
        <end position="157"/>
    </location>
</feature>
<evidence type="ECO:0000313" key="5">
    <source>
        <dbReference type="Proteomes" id="UP000319280"/>
    </source>
</evidence>
<proteinExistence type="predicted"/>
<dbReference type="CDD" id="cd00211">
    <property type="entry name" value="PTS_IIA_fru"/>
    <property type="match status" value="1"/>
</dbReference>
<organism evidence="3 5">
    <name type="scientific">Lentibacillus cibarius</name>
    <dbReference type="NCBI Taxonomy" id="2583219"/>
    <lineage>
        <taxon>Bacteria</taxon>
        <taxon>Bacillati</taxon>
        <taxon>Bacillota</taxon>
        <taxon>Bacilli</taxon>
        <taxon>Bacillales</taxon>
        <taxon>Bacillaceae</taxon>
        <taxon>Lentibacillus</taxon>
    </lineage>
</organism>
<dbReference type="InterPro" id="IPR002178">
    <property type="entry name" value="PTS_EIIA_type-2_dom"/>
</dbReference>